<feature type="domain" description="Peptidase A1" evidence="4">
    <location>
        <begin position="69"/>
        <end position="391"/>
    </location>
</feature>
<comment type="similarity">
    <text evidence="1">Belongs to the peptidase A1 family.</text>
</comment>
<evidence type="ECO:0000313" key="6">
    <source>
        <dbReference type="Proteomes" id="UP000813824"/>
    </source>
</evidence>
<feature type="chain" id="PRO_5035444810" evidence="3">
    <location>
        <begin position="21"/>
        <end position="557"/>
    </location>
</feature>
<accession>A0A8K0XTZ6</accession>
<dbReference type="PROSITE" id="PS51767">
    <property type="entry name" value="PEPTIDASE_A1"/>
    <property type="match status" value="1"/>
</dbReference>
<name>A0A8K0XTZ6_9AGAR</name>
<dbReference type="Proteomes" id="UP000813824">
    <property type="component" value="Unassembled WGS sequence"/>
</dbReference>
<dbReference type="PANTHER" id="PTHR47966:SF1">
    <property type="entry name" value="ASPARTYL PROTEINASE"/>
    <property type="match status" value="1"/>
</dbReference>
<keyword evidence="5" id="KW-0378">Hydrolase</keyword>
<dbReference type="SUPFAM" id="SSF50630">
    <property type="entry name" value="Acid proteases"/>
    <property type="match status" value="1"/>
</dbReference>
<comment type="caution">
    <text evidence="5">The sequence shown here is derived from an EMBL/GenBank/DDBJ whole genome shotgun (WGS) entry which is preliminary data.</text>
</comment>
<keyword evidence="2" id="KW-1133">Transmembrane helix</keyword>
<dbReference type="OrthoDB" id="2747330at2759"/>
<evidence type="ECO:0000313" key="5">
    <source>
        <dbReference type="EMBL" id="KAH8106150.1"/>
    </source>
</evidence>
<organism evidence="5 6">
    <name type="scientific">Cristinia sonorae</name>
    <dbReference type="NCBI Taxonomy" id="1940300"/>
    <lineage>
        <taxon>Eukaryota</taxon>
        <taxon>Fungi</taxon>
        <taxon>Dikarya</taxon>
        <taxon>Basidiomycota</taxon>
        <taxon>Agaricomycotina</taxon>
        <taxon>Agaricomycetes</taxon>
        <taxon>Agaricomycetidae</taxon>
        <taxon>Agaricales</taxon>
        <taxon>Pleurotineae</taxon>
        <taxon>Stephanosporaceae</taxon>
        <taxon>Cristinia</taxon>
    </lineage>
</organism>
<dbReference type="Gene3D" id="2.40.70.10">
    <property type="entry name" value="Acid Proteases"/>
    <property type="match status" value="2"/>
</dbReference>
<dbReference type="AlphaFoldDB" id="A0A8K0XTZ6"/>
<proteinExistence type="inferred from homology"/>
<keyword evidence="6" id="KW-1185">Reference proteome</keyword>
<feature type="transmembrane region" description="Helical" evidence="2">
    <location>
        <begin position="455"/>
        <end position="482"/>
    </location>
</feature>
<dbReference type="GO" id="GO:0004190">
    <property type="term" value="F:aspartic-type endopeptidase activity"/>
    <property type="evidence" value="ECO:0007669"/>
    <property type="project" value="InterPro"/>
</dbReference>
<dbReference type="PRINTS" id="PR00792">
    <property type="entry name" value="PEPSIN"/>
</dbReference>
<dbReference type="InterPro" id="IPR033121">
    <property type="entry name" value="PEPTIDASE_A1"/>
</dbReference>
<dbReference type="InterPro" id="IPR001461">
    <property type="entry name" value="Aspartic_peptidase_A1"/>
</dbReference>
<keyword evidence="2" id="KW-0472">Membrane</keyword>
<dbReference type="Pfam" id="PF00026">
    <property type="entry name" value="Asp"/>
    <property type="match status" value="1"/>
</dbReference>
<evidence type="ECO:0000256" key="3">
    <source>
        <dbReference type="SAM" id="SignalP"/>
    </source>
</evidence>
<dbReference type="InterPro" id="IPR034164">
    <property type="entry name" value="Pepsin-like_dom"/>
</dbReference>
<evidence type="ECO:0000256" key="1">
    <source>
        <dbReference type="ARBA" id="ARBA00007447"/>
    </source>
</evidence>
<sequence>MLRPHSWAFLLAFSASLSNALVFPFSRSRQSSPILRRSGVTGFHPHILAASDNDGDGSVSIQNVHDLIYMTNITVGGNDYVVQIDTGSSDLWIKGSRFPLPNSHPTTISRNVSYGIGWANGTVSYAAVEFAGIKISQQAFLDVYNVDNPLISYDADGLVGLGFTSLSTIDALVNQTGASSGRSLLYNAFAQNPDEPNYITFALQRVSDPDDDVEGAFTIGETAPEYASIMNTPPIPTFPENSPTRWNVLLDGLIVNNKQVSVTSTVTGAPSNKAVVLLDTGTSYSYSSVEICNAIYGGVPGAHFESRIGQWIVPCEAEIDIALQIGGRLFPLHPLDVTPASISDPTRCFGTFIPQPVAVGVGDFDWLIGDNVLRSAYTLYDFGDFDSTGKMGNPYVKMLPLTDPVQASKEFHQVRGGEPNTNFTYNAAPGSGGGSTSTINISDDLAKTLNNIGTFFPALLAIMALNALVILLAIIAGGVYMWRRRTRPARRRVGLGRTLTPMPGQHSAGAYERTTSYDMGPVSGTHQYQPVSMALTEDTFVPPSPAFSKGDRPKSVA</sequence>
<keyword evidence="5" id="KW-0645">Protease</keyword>
<gene>
    <name evidence="5" type="ORF">BXZ70DRAFT_998228</name>
</gene>
<dbReference type="CDD" id="cd05471">
    <property type="entry name" value="pepsin_like"/>
    <property type="match status" value="1"/>
</dbReference>
<keyword evidence="2" id="KW-0812">Transmembrane</keyword>
<reference evidence="5" key="1">
    <citation type="journal article" date="2021" name="New Phytol.">
        <title>Evolutionary innovations through gain and loss of genes in the ectomycorrhizal Boletales.</title>
        <authorList>
            <person name="Wu G."/>
            <person name="Miyauchi S."/>
            <person name="Morin E."/>
            <person name="Kuo A."/>
            <person name="Drula E."/>
            <person name="Varga T."/>
            <person name="Kohler A."/>
            <person name="Feng B."/>
            <person name="Cao Y."/>
            <person name="Lipzen A."/>
            <person name="Daum C."/>
            <person name="Hundley H."/>
            <person name="Pangilinan J."/>
            <person name="Johnson J."/>
            <person name="Barry K."/>
            <person name="LaButti K."/>
            <person name="Ng V."/>
            <person name="Ahrendt S."/>
            <person name="Min B."/>
            <person name="Choi I.G."/>
            <person name="Park H."/>
            <person name="Plett J.M."/>
            <person name="Magnuson J."/>
            <person name="Spatafora J.W."/>
            <person name="Nagy L.G."/>
            <person name="Henrissat B."/>
            <person name="Grigoriev I.V."/>
            <person name="Yang Z.L."/>
            <person name="Xu J."/>
            <person name="Martin F.M."/>
        </authorList>
    </citation>
    <scope>NUCLEOTIDE SEQUENCE</scope>
    <source>
        <strain evidence="5">KKN 215</strain>
    </source>
</reference>
<feature type="signal peptide" evidence="3">
    <location>
        <begin position="1"/>
        <end position="20"/>
    </location>
</feature>
<evidence type="ECO:0000256" key="2">
    <source>
        <dbReference type="SAM" id="Phobius"/>
    </source>
</evidence>
<dbReference type="GO" id="GO:0006508">
    <property type="term" value="P:proteolysis"/>
    <property type="evidence" value="ECO:0007669"/>
    <property type="project" value="UniProtKB-KW"/>
</dbReference>
<dbReference type="EMBL" id="JAEVFJ010000003">
    <property type="protein sequence ID" value="KAH8106150.1"/>
    <property type="molecule type" value="Genomic_DNA"/>
</dbReference>
<protein>
    <submittedName>
        <fullName evidence="5">Acid protease</fullName>
    </submittedName>
</protein>
<dbReference type="PANTHER" id="PTHR47966">
    <property type="entry name" value="BETA-SITE APP-CLEAVING ENZYME, ISOFORM A-RELATED"/>
    <property type="match status" value="1"/>
</dbReference>
<dbReference type="InterPro" id="IPR021109">
    <property type="entry name" value="Peptidase_aspartic_dom_sf"/>
</dbReference>
<keyword evidence="3" id="KW-0732">Signal</keyword>
<evidence type="ECO:0000259" key="4">
    <source>
        <dbReference type="PROSITE" id="PS51767"/>
    </source>
</evidence>